<feature type="compositionally biased region" description="Polar residues" evidence="1">
    <location>
        <begin position="114"/>
        <end position="123"/>
    </location>
</feature>
<evidence type="ECO:0008006" key="4">
    <source>
        <dbReference type="Google" id="ProtNLM"/>
    </source>
</evidence>
<dbReference type="EMBL" id="DRMJ01000209">
    <property type="protein sequence ID" value="HHL42803.1"/>
    <property type="molecule type" value="Genomic_DNA"/>
</dbReference>
<keyword evidence="2" id="KW-0472">Membrane</keyword>
<accession>A0A7C5R0I3</accession>
<proteinExistence type="predicted"/>
<reference evidence="3" key="1">
    <citation type="journal article" date="2020" name="mSystems">
        <title>Genome- and Community-Level Interaction Insights into Carbon Utilization and Element Cycling Functions of Hydrothermarchaeota in Hydrothermal Sediment.</title>
        <authorList>
            <person name="Zhou Z."/>
            <person name="Liu Y."/>
            <person name="Xu W."/>
            <person name="Pan J."/>
            <person name="Luo Z.H."/>
            <person name="Li M."/>
        </authorList>
    </citation>
    <scope>NUCLEOTIDE SEQUENCE [LARGE SCALE GENOMIC DNA]</scope>
    <source>
        <strain evidence="3">HyVt-485</strain>
    </source>
</reference>
<keyword evidence="2" id="KW-0812">Transmembrane</keyword>
<name>A0A7C5R0I3_9PROT</name>
<keyword evidence="2" id="KW-1133">Transmembrane helix</keyword>
<dbReference type="Proteomes" id="UP000885830">
    <property type="component" value="Unassembled WGS sequence"/>
</dbReference>
<feature type="transmembrane region" description="Helical" evidence="2">
    <location>
        <begin position="86"/>
        <end position="104"/>
    </location>
</feature>
<feature type="transmembrane region" description="Helical" evidence="2">
    <location>
        <begin position="59"/>
        <end position="80"/>
    </location>
</feature>
<sequence length="129" mass="13852">MMGIPSAESIVMVRKVKSTSKSGKNDALEALGEKVRAAQAARTPEIEQERTGWAVGIRYASEFTAAVVVGGLFGFGIDYFAKTAPWFFMVGLILGFSAGTRNIVRTAKELNGEETPQNSGLDDTSSKKM</sequence>
<evidence type="ECO:0000313" key="3">
    <source>
        <dbReference type="EMBL" id="HHL42803.1"/>
    </source>
</evidence>
<dbReference type="InterPro" id="IPR032820">
    <property type="entry name" value="ATPase_put"/>
</dbReference>
<evidence type="ECO:0000256" key="1">
    <source>
        <dbReference type="SAM" id="MobiDB-lite"/>
    </source>
</evidence>
<dbReference type="Pfam" id="PF09527">
    <property type="entry name" value="ATPase_gene1"/>
    <property type="match status" value="1"/>
</dbReference>
<gene>
    <name evidence="3" type="ORF">ENJ42_04230</name>
</gene>
<dbReference type="AlphaFoldDB" id="A0A7C5R0I3"/>
<protein>
    <recommendedName>
        <fullName evidence="4">ATP synthase protein I</fullName>
    </recommendedName>
</protein>
<organism evidence="3">
    <name type="scientific">Hellea balneolensis</name>
    <dbReference type="NCBI Taxonomy" id="287478"/>
    <lineage>
        <taxon>Bacteria</taxon>
        <taxon>Pseudomonadati</taxon>
        <taxon>Pseudomonadota</taxon>
        <taxon>Alphaproteobacteria</taxon>
        <taxon>Maricaulales</taxon>
        <taxon>Robiginitomaculaceae</taxon>
        <taxon>Hellea</taxon>
    </lineage>
</organism>
<feature type="region of interest" description="Disordered" evidence="1">
    <location>
        <begin position="110"/>
        <end position="129"/>
    </location>
</feature>
<evidence type="ECO:0000256" key="2">
    <source>
        <dbReference type="SAM" id="Phobius"/>
    </source>
</evidence>
<comment type="caution">
    <text evidence="3">The sequence shown here is derived from an EMBL/GenBank/DDBJ whole genome shotgun (WGS) entry which is preliminary data.</text>
</comment>